<feature type="region of interest" description="Disordered" evidence="1">
    <location>
        <begin position="1"/>
        <end position="27"/>
    </location>
</feature>
<dbReference type="Proteomes" id="UP000288711">
    <property type="component" value="Unassembled WGS sequence"/>
</dbReference>
<dbReference type="PANTHER" id="PTHR30283:SF4">
    <property type="entry name" value="PEROXIDE STRESS RESISTANCE PROTEIN YAAA"/>
    <property type="match status" value="1"/>
</dbReference>
<dbReference type="Proteomes" id="UP000004474">
    <property type="component" value="Unassembled WGS sequence"/>
</dbReference>
<name>K1ENH8_9MICO</name>
<organism evidence="2 4">
    <name type="scientific">Janibacter hoylei PVAS-1</name>
    <dbReference type="NCBI Taxonomy" id="1210046"/>
    <lineage>
        <taxon>Bacteria</taxon>
        <taxon>Bacillati</taxon>
        <taxon>Actinomycetota</taxon>
        <taxon>Actinomycetes</taxon>
        <taxon>Micrococcales</taxon>
        <taxon>Intrasporangiaceae</taxon>
        <taxon>Janibacter</taxon>
    </lineage>
</organism>
<reference evidence="3" key="3">
    <citation type="submission" date="2017-11" db="EMBL/GenBank/DDBJ databases">
        <authorList>
            <person name="Seuylemezian A."/>
            <person name="Cooper K."/>
            <person name="Vaishampayan P."/>
        </authorList>
    </citation>
    <scope>NUCLEOTIDE SEQUENCE</scope>
    <source>
        <strain evidence="3">PVAS-1</strain>
    </source>
</reference>
<evidence type="ECO:0000313" key="3">
    <source>
        <dbReference type="EMBL" id="RWU85470.1"/>
    </source>
</evidence>
<evidence type="ECO:0000313" key="5">
    <source>
        <dbReference type="Proteomes" id="UP000288711"/>
    </source>
</evidence>
<dbReference type="EMBL" id="PIPF01000001">
    <property type="protein sequence ID" value="RWU85470.1"/>
    <property type="molecule type" value="Genomic_DNA"/>
</dbReference>
<reference evidence="2 4" key="2">
    <citation type="journal article" date="2012" name="J. Bacteriol.">
        <title>Genome Sequence of Janibacter hoylei MTCC8307, Isolated from the Stratospheric Air.</title>
        <authorList>
            <person name="Pawar S.P."/>
            <person name="Dhotre D.P."/>
            <person name="Shetty S.A."/>
            <person name="Chowdhury S.P."/>
            <person name="Chaudhari B.L."/>
            <person name="Shouche Y.S."/>
        </authorList>
    </citation>
    <scope>NUCLEOTIDE SEQUENCE [LARGE SCALE GENOMIC DNA]</scope>
    <source>
        <strain evidence="2 4">PVAS-1</strain>
    </source>
</reference>
<dbReference type="EMBL" id="ALWX01000049">
    <property type="protein sequence ID" value="EKA60758.1"/>
    <property type="molecule type" value="Genomic_DNA"/>
</dbReference>
<evidence type="ECO:0000256" key="1">
    <source>
        <dbReference type="SAM" id="MobiDB-lite"/>
    </source>
</evidence>
<comment type="caution">
    <text evidence="2">The sequence shown here is derived from an EMBL/GenBank/DDBJ whole genome shotgun (WGS) entry which is preliminary data.</text>
</comment>
<dbReference type="GO" id="GO:0005829">
    <property type="term" value="C:cytosol"/>
    <property type="evidence" value="ECO:0007669"/>
    <property type="project" value="TreeGrafter"/>
</dbReference>
<protein>
    <submittedName>
        <fullName evidence="3">Peroxide stress protein YaaA</fullName>
    </submittedName>
</protein>
<evidence type="ECO:0000313" key="4">
    <source>
        <dbReference type="Proteomes" id="UP000004474"/>
    </source>
</evidence>
<dbReference type="PANTHER" id="PTHR30283">
    <property type="entry name" value="PEROXIDE STRESS RESPONSE PROTEIN YAAA"/>
    <property type="match status" value="1"/>
</dbReference>
<gene>
    <name evidence="2" type="ORF">B277_11285</name>
    <name evidence="3" type="ORF">CWN80_00280</name>
</gene>
<dbReference type="GO" id="GO:0033194">
    <property type="term" value="P:response to hydroperoxide"/>
    <property type="evidence" value="ECO:0007669"/>
    <property type="project" value="TreeGrafter"/>
</dbReference>
<dbReference type="InterPro" id="IPR005583">
    <property type="entry name" value="YaaA"/>
</dbReference>
<dbReference type="AlphaFoldDB" id="K1ENH8"/>
<dbReference type="OrthoDB" id="3210767at2"/>
<reference evidence="3 5" key="1">
    <citation type="journal article" date="2009" name="Int. J. Syst. Evol. Microbiol.">
        <title>Janibacter hoylei sp. nov., Bacillus isronensis sp. nov. and Bacillus aryabhattai sp. nov., isolated from cryotubes used for collecting air from the upper atmosphere.</title>
        <authorList>
            <person name="Shivaji S."/>
            <person name="Chaturvedi P."/>
            <person name="Begum Z."/>
            <person name="Pindi P.K."/>
            <person name="Manorama R."/>
            <person name="Padmanaban D.A."/>
            <person name="Shouche Y.S."/>
            <person name="Pawar S."/>
            <person name="Vaishampayan P."/>
            <person name="Dutt C.B."/>
            <person name="Datta G.N."/>
            <person name="Manchanda R.K."/>
            <person name="Rao U.R."/>
            <person name="Bhargava P.M."/>
            <person name="Narlikar J.V."/>
        </authorList>
    </citation>
    <scope>NUCLEOTIDE SEQUENCE [LARGE SCALE GENOMIC DNA]</scope>
    <source>
        <strain evidence="3 5">PVAS-1</strain>
    </source>
</reference>
<dbReference type="STRING" id="1210046.B277_11285"/>
<sequence>MLVLLPPSESKAGRSRGKALDLPSLSHPDLTDHRRMVLDALAEVSGRPDAHEVLGVSPNLVEEVARNTRLTTAPAPPAAEVYTGVLYDALGLGDLTPGQRRRANRWLVVVSALFGAVHPTDRIPPYRLSMAVNLPGVGPLAAHWREALDTELTTAAGTGLVVDCRSSTYVAAWTPSGDVARRWVQIRVPGATHMAKHTRGLVARHLLGVDREPRTPASLARALEPGFDVTLHEPAGPGRPWVLDTTAR</sequence>
<proteinExistence type="predicted"/>
<dbReference type="Pfam" id="PF03883">
    <property type="entry name" value="H2O2_YaaD"/>
    <property type="match status" value="1"/>
</dbReference>
<dbReference type="eggNOG" id="COG3022">
    <property type="taxonomic scope" value="Bacteria"/>
</dbReference>
<dbReference type="RefSeq" id="WP_007928129.1">
    <property type="nucleotide sequence ID" value="NZ_ALWX01000049.1"/>
</dbReference>
<accession>K1ENH8</accession>
<keyword evidence="5" id="KW-1185">Reference proteome</keyword>
<dbReference type="PATRIC" id="fig|1210046.3.peg.2164"/>
<evidence type="ECO:0000313" key="2">
    <source>
        <dbReference type="EMBL" id="EKA60758.1"/>
    </source>
</evidence>